<evidence type="ECO:0000256" key="1">
    <source>
        <dbReference type="SAM" id="SignalP"/>
    </source>
</evidence>
<keyword evidence="3" id="KW-1185">Reference proteome</keyword>
<feature type="signal peptide" evidence="1">
    <location>
        <begin position="1"/>
        <end position="19"/>
    </location>
</feature>
<evidence type="ECO:0000313" key="2">
    <source>
        <dbReference type="EMBL" id="PFX34266.1"/>
    </source>
</evidence>
<reference evidence="3" key="1">
    <citation type="journal article" date="2017" name="bioRxiv">
        <title>Comparative analysis of the genomes of Stylophora pistillata and Acropora digitifera provides evidence for extensive differences between species of corals.</title>
        <authorList>
            <person name="Voolstra C.R."/>
            <person name="Li Y."/>
            <person name="Liew Y.J."/>
            <person name="Baumgarten S."/>
            <person name="Zoccola D."/>
            <person name="Flot J.-F."/>
            <person name="Tambutte S."/>
            <person name="Allemand D."/>
            <person name="Aranda M."/>
        </authorList>
    </citation>
    <scope>NUCLEOTIDE SEQUENCE [LARGE SCALE GENOMIC DNA]</scope>
</reference>
<dbReference type="AlphaFoldDB" id="A0A2B4SY78"/>
<protein>
    <submittedName>
        <fullName evidence="2">Uncharacterized protein</fullName>
    </submittedName>
</protein>
<dbReference type="EMBL" id="LSMT01000005">
    <property type="protein sequence ID" value="PFX34266.1"/>
    <property type="molecule type" value="Genomic_DNA"/>
</dbReference>
<keyword evidence="1" id="KW-0732">Signal</keyword>
<gene>
    <name evidence="2" type="ORF">AWC38_SpisGene738</name>
</gene>
<accession>A0A2B4SY78</accession>
<feature type="chain" id="PRO_5012631836" evidence="1">
    <location>
        <begin position="20"/>
        <end position="169"/>
    </location>
</feature>
<evidence type="ECO:0000313" key="3">
    <source>
        <dbReference type="Proteomes" id="UP000225706"/>
    </source>
</evidence>
<dbReference type="OrthoDB" id="10394340at2759"/>
<proteinExistence type="predicted"/>
<organism evidence="2 3">
    <name type="scientific">Stylophora pistillata</name>
    <name type="common">Smooth cauliflower coral</name>
    <dbReference type="NCBI Taxonomy" id="50429"/>
    <lineage>
        <taxon>Eukaryota</taxon>
        <taxon>Metazoa</taxon>
        <taxon>Cnidaria</taxon>
        <taxon>Anthozoa</taxon>
        <taxon>Hexacorallia</taxon>
        <taxon>Scleractinia</taxon>
        <taxon>Astrocoeniina</taxon>
        <taxon>Pocilloporidae</taxon>
        <taxon>Stylophora</taxon>
    </lineage>
</organism>
<comment type="caution">
    <text evidence="2">The sequence shown here is derived from an EMBL/GenBank/DDBJ whole genome shotgun (WGS) entry which is preliminary data.</text>
</comment>
<dbReference type="Proteomes" id="UP000225706">
    <property type="component" value="Unassembled WGS sequence"/>
</dbReference>
<name>A0A2B4SY78_STYPI</name>
<sequence>MKATLALLFLAALAVFVQAEWASEFHPHAMLEYARGEEHEMKRQLFHLVKMDNGFETSFKREFKPSFEPSFEPSFKPSFSPGVIKCAIQFTRCKKRAANSCDVLGCIKKFGICLAGQNVQLPKPVEESVKECLPLIPYCIKLSGESCDEKLCCFVRFKECMYNYHTGKA</sequence>